<dbReference type="InterPro" id="IPR051578">
    <property type="entry name" value="GDPD"/>
</dbReference>
<dbReference type="Pfam" id="PF03009">
    <property type="entry name" value="GDPD"/>
    <property type="match status" value="1"/>
</dbReference>
<organism evidence="5 6">
    <name type="scientific">Linderina pennispora</name>
    <dbReference type="NCBI Taxonomy" id="61395"/>
    <lineage>
        <taxon>Eukaryota</taxon>
        <taxon>Fungi</taxon>
        <taxon>Fungi incertae sedis</taxon>
        <taxon>Zoopagomycota</taxon>
        <taxon>Kickxellomycotina</taxon>
        <taxon>Kickxellomycetes</taxon>
        <taxon>Kickxellales</taxon>
        <taxon>Kickxellaceae</taxon>
        <taxon>Linderina</taxon>
    </lineage>
</organism>
<keyword evidence="1" id="KW-0378">Hydrolase</keyword>
<dbReference type="GeneID" id="63802390"/>
<dbReference type="RefSeq" id="XP_040740908.1">
    <property type="nucleotide sequence ID" value="XM_040885742.1"/>
</dbReference>
<dbReference type="GO" id="GO:0047389">
    <property type="term" value="F:glycerophosphocholine phosphodiesterase activity"/>
    <property type="evidence" value="ECO:0007669"/>
    <property type="project" value="TreeGrafter"/>
</dbReference>
<dbReference type="PROSITE" id="PS50007">
    <property type="entry name" value="PIPLC_X_DOMAIN"/>
    <property type="match status" value="1"/>
</dbReference>
<evidence type="ECO:0000256" key="3">
    <source>
        <dbReference type="SAM" id="SignalP"/>
    </source>
</evidence>
<dbReference type="InterPro" id="IPR036770">
    <property type="entry name" value="Ankyrin_rpt-contain_sf"/>
</dbReference>
<sequence>MHAVYFLALLFCSLHPAQPTTDCTLRVDIVFAVESVVKATMVVSEELAIEARKVSTYLKSVDTMTSRSRVTQIISFMEQLENTLQCLIRYGWLIEREWNVYVRPNMPGSDNPRRSSRNSVFPTNYLRSLGPWHMAISGAITRARFRANDISYGNVQPADSGISWRNFGNVVFAPSPTHWCTSYVVERAKTERTKGKKLDSWLENVPPVTSPKPGQRSCTQATDICRRNALHYAAIAPVDLLWLKRMNYLDRQDVRPQSEATRLPPLATPDILGHTPLTLAARSGNVGAVKYIVDESGIDAVCESLVDAAALASAGKHIECLVPIVDRMMQFPDKLSLALRLAVFNGFLPLLDLLCAKLAVADGATRSTAEEALERDLARSGECSLFHLAAFNDQAEVIRHLLSNNADSASAAFKAVLIGATTPAAALSDAGDAGMQIPAIVPVNGGPGTPPETHAVFVTLGTNDTRRFPAMPPITFDTEALNSLLDENDLPRSTHLLLRVDSEQGMEKNNDNGWIVDVDAMLRNPAAASAGAWQPFAHFYTVYPDRFVLKLELIALIDQALLPYSSDQKVIAHSAVTVPASCPPDDSKTLAKQPAPMRVSNSSGYMHSLLLSTTSSTIVGEVHLEVVVATPYSHPNFGREDGHLQQVSAAGKLNSKRKNKPRSLGSSSRTSSDGDELTSGPGGASRRSSLSERVADSLSWRQDGATLVYGHRGSGKNFSPVDNAFSLQLGENTVLSMQQAVRDGAMAVEFDVQLTRDMVPVIYHDWNVTETGLDVPVNSLTLKQFMSYGPQSKSLARTRSHSNIDSLGQSLALHANSNDTVRAPFATLEDLFESLPESVGFDIELKYPMPDEADEAGIDTNFEMNQFVDRILDIVFKHTPSLPKQSLAEFSDGERPERRPIVFTSFHPDICLLLAHKIDGEFPDHVPDRRRPYNDGRCPVQQPGSRRQAVPPHGSGWNRHLRCAHRRVAQGCAHGASQQPGSGHVWAAEQQARDGTDPEERGRRHRHYRQGATGRCCCADGLGVLCLGAAECTFLPTSQHMNI</sequence>
<dbReference type="PANTHER" id="PTHR22958">
    <property type="entry name" value="GLYCEROPHOSPHORYL DIESTER PHOSPHODIESTERASE"/>
    <property type="match status" value="1"/>
</dbReference>
<evidence type="ECO:0000256" key="2">
    <source>
        <dbReference type="SAM" id="MobiDB-lite"/>
    </source>
</evidence>
<feature type="compositionally biased region" description="Basic and acidic residues" evidence="2">
    <location>
        <begin position="925"/>
        <end position="934"/>
    </location>
</feature>
<dbReference type="GO" id="GO:0046475">
    <property type="term" value="P:glycerophospholipid catabolic process"/>
    <property type="evidence" value="ECO:0007669"/>
    <property type="project" value="TreeGrafter"/>
</dbReference>
<feature type="region of interest" description="Disordered" evidence="2">
    <location>
        <begin position="925"/>
        <end position="955"/>
    </location>
</feature>
<feature type="signal peptide" evidence="3">
    <location>
        <begin position="1"/>
        <end position="19"/>
    </location>
</feature>
<accession>A0A1Y1W0B4</accession>
<evidence type="ECO:0000256" key="1">
    <source>
        <dbReference type="ARBA" id="ARBA00022801"/>
    </source>
</evidence>
<feature type="compositionally biased region" description="Basic and acidic residues" evidence="2">
    <location>
        <begin position="991"/>
        <end position="1002"/>
    </location>
</feature>
<dbReference type="Gene3D" id="1.25.40.20">
    <property type="entry name" value="Ankyrin repeat-containing domain"/>
    <property type="match status" value="1"/>
</dbReference>
<dbReference type="SUPFAM" id="SSF51695">
    <property type="entry name" value="PLC-like phosphodiesterases"/>
    <property type="match status" value="1"/>
</dbReference>
<evidence type="ECO:0000259" key="4">
    <source>
        <dbReference type="PROSITE" id="PS51704"/>
    </source>
</evidence>
<reference evidence="5 6" key="1">
    <citation type="submission" date="2016-07" db="EMBL/GenBank/DDBJ databases">
        <title>Pervasive Adenine N6-methylation of Active Genes in Fungi.</title>
        <authorList>
            <consortium name="DOE Joint Genome Institute"/>
            <person name="Mondo S.J."/>
            <person name="Dannebaum R.O."/>
            <person name="Kuo R.C."/>
            <person name="Labutti K."/>
            <person name="Haridas S."/>
            <person name="Kuo A."/>
            <person name="Salamov A."/>
            <person name="Ahrendt S.R."/>
            <person name="Lipzen A."/>
            <person name="Sullivan W."/>
            <person name="Andreopoulos W.B."/>
            <person name="Clum A."/>
            <person name="Lindquist E."/>
            <person name="Daum C."/>
            <person name="Ramamoorthy G.K."/>
            <person name="Gryganskyi A."/>
            <person name="Culley D."/>
            <person name="Magnuson J.K."/>
            <person name="James T.Y."/>
            <person name="O'Malley M.A."/>
            <person name="Stajich J.E."/>
            <person name="Spatafora J.W."/>
            <person name="Visel A."/>
            <person name="Grigoriev I.V."/>
        </authorList>
    </citation>
    <scope>NUCLEOTIDE SEQUENCE [LARGE SCALE GENOMIC DNA]</scope>
    <source>
        <strain evidence="5 6">ATCC 12442</strain>
    </source>
</reference>
<dbReference type="Proteomes" id="UP000193922">
    <property type="component" value="Unassembled WGS sequence"/>
</dbReference>
<feature type="domain" description="GP-PDE" evidence="4">
    <location>
        <begin position="706"/>
        <end position="1034"/>
    </location>
</feature>
<comment type="caution">
    <text evidence="5">The sequence shown here is derived from an EMBL/GenBank/DDBJ whole genome shotgun (WGS) entry which is preliminary data.</text>
</comment>
<name>A0A1Y1W0B4_9FUNG</name>
<dbReference type="STRING" id="61395.A0A1Y1W0B4"/>
<feature type="region of interest" description="Disordered" evidence="2">
    <location>
        <begin position="650"/>
        <end position="695"/>
    </location>
</feature>
<feature type="region of interest" description="Disordered" evidence="2">
    <location>
        <begin position="972"/>
        <end position="1006"/>
    </location>
</feature>
<keyword evidence="3" id="KW-0732">Signal</keyword>
<keyword evidence="6" id="KW-1185">Reference proteome</keyword>
<evidence type="ECO:0000313" key="5">
    <source>
        <dbReference type="EMBL" id="ORX66949.1"/>
    </source>
</evidence>
<dbReference type="InterPro" id="IPR030395">
    <property type="entry name" value="GP_PDE_dom"/>
</dbReference>
<dbReference type="AlphaFoldDB" id="A0A1Y1W0B4"/>
<dbReference type="InterPro" id="IPR002110">
    <property type="entry name" value="Ankyrin_rpt"/>
</dbReference>
<dbReference type="EMBL" id="MCFD01000014">
    <property type="protein sequence ID" value="ORX66949.1"/>
    <property type="molecule type" value="Genomic_DNA"/>
</dbReference>
<gene>
    <name evidence="5" type="ORF">DL89DRAFT_260042</name>
</gene>
<dbReference type="PROSITE" id="PS51704">
    <property type="entry name" value="GP_PDE"/>
    <property type="match status" value="1"/>
</dbReference>
<dbReference type="Gene3D" id="3.20.20.190">
    <property type="entry name" value="Phosphatidylinositol (PI) phosphodiesterase"/>
    <property type="match status" value="1"/>
</dbReference>
<dbReference type="Pfam" id="PF00023">
    <property type="entry name" value="Ank"/>
    <property type="match status" value="1"/>
</dbReference>
<dbReference type="InterPro" id="IPR017946">
    <property type="entry name" value="PLC-like_Pdiesterase_TIM-brl"/>
</dbReference>
<protein>
    <recommendedName>
        <fullName evidence="4">GP-PDE domain-containing protein</fullName>
    </recommendedName>
</protein>
<dbReference type="OrthoDB" id="197419at2759"/>
<feature type="chain" id="PRO_5012395198" description="GP-PDE domain-containing protein" evidence="3">
    <location>
        <begin position="20"/>
        <end position="1043"/>
    </location>
</feature>
<feature type="compositionally biased region" description="Low complexity" evidence="2">
    <location>
        <begin position="662"/>
        <end position="671"/>
    </location>
</feature>
<evidence type="ECO:0000313" key="6">
    <source>
        <dbReference type="Proteomes" id="UP000193922"/>
    </source>
</evidence>
<proteinExistence type="predicted"/>
<dbReference type="PANTHER" id="PTHR22958:SF1">
    <property type="entry name" value="GLYCEROPHOSPHOCHOLINE PHOSPHODIESTERASE GPCPD1"/>
    <property type="match status" value="1"/>
</dbReference>
<dbReference type="SUPFAM" id="SSF48403">
    <property type="entry name" value="Ankyrin repeat"/>
    <property type="match status" value="1"/>
</dbReference>
<dbReference type="SMART" id="SM00248">
    <property type="entry name" value="ANK"/>
    <property type="match status" value="2"/>
</dbReference>